<dbReference type="Proteomes" id="UP000276905">
    <property type="component" value="Unassembled WGS sequence"/>
</dbReference>
<proteinExistence type="predicted"/>
<evidence type="ECO:0000313" key="1">
    <source>
        <dbReference type="EMBL" id="RSO56263.1"/>
    </source>
</evidence>
<dbReference type="AlphaFoldDB" id="A0A3R9QF80"/>
<organism evidence="1 2">
    <name type="scientific">Acinetobacter lactucae</name>
    <dbReference type="NCBI Taxonomy" id="1785128"/>
    <lineage>
        <taxon>Bacteria</taxon>
        <taxon>Pseudomonadati</taxon>
        <taxon>Pseudomonadota</taxon>
        <taxon>Gammaproteobacteria</taxon>
        <taxon>Moraxellales</taxon>
        <taxon>Moraxellaceae</taxon>
        <taxon>Acinetobacter</taxon>
        <taxon>Acinetobacter calcoaceticus/baumannii complex</taxon>
    </lineage>
</organism>
<comment type="caution">
    <text evidence="1">The sequence shown here is derived from an EMBL/GenBank/DDBJ whole genome shotgun (WGS) entry which is preliminary data.</text>
</comment>
<dbReference type="EMBL" id="RFES01000007">
    <property type="protein sequence ID" value="RSO56263.1"/>
    <property type="molecule type" value="Genomic_DNA"/>
</dbReference>
<accession>A0A3R9QF80</accession>
<gene>
    <name evidence="1" type="ORF">EA756_11205</name>
</gene>
<sequence length="113" mass="13132">MIEKINLLNPMALKSHNLDCQNIEITRVVISNNDPTLEITFVFKRDDFSLHVDISFIGVEELLIKNISFSNIVENYFIEKNVFSIKTKLDGLIEFKHEWGNIESMKNIKEGVF</sequence>
<dbReference type="RefSeq" id="WP_125699121.1">
    <property type="nucleotide sequence ID" value="NZ_RFES01000007.1"/>
</dbReference>
<protein>
    <submittedName>
        <fullName evidence="1">Uncharacterized protein</fullName>
    </submittedName>
</protein>
<name>A0A3R9QF80_9GAMM</name>
<reference evidence="1 2" key="1">
    <citation type="submission" date="2018-10" db="EMBL/GenBank/DDBJ databases">
        <title>GWAS and RNA-Seq identify cryptic mechanisms of antimicrobial resistance in Acinetobacter baumannii.</title>
        <authorList>
            <person name="Sahl J.W."/>
        </authorList>
    </citation>
    <scope>NUCLEOTIDE SEQUENCE [LARGE SCALE GENOMIC DNA]</scope>
    <source>
        <strain evidence="1 2">TG41018</strain>
    </source>
</reference>
<evidence type="ECO:0000313" key="2">
    <source>
        <dbReference type="Proteomes" id="UP000276905"/>
    </source>
</evidence>